<dbReference type="Proteomes" id="UP001165367">
    <property type="component" value="Unassembled WGS sequence"/>
</dbReference>
<dbReference type="Gene3D" id="3.40.50.720">
    <property type="entry name" value="NAD(P)-binding Rossmann-like Domain"/>
    <property type="match status" value="1"/>
</dbReference>
<evidence type="ECO:0000256" key="1">
    <source>
        <dbReference type="ARBA" id="ARBA00004937"/>
    </source>
</evidence>
<dbReference type="Gene3D" id="3.30.360.10">
    <property type="entry name" value="Dihydrodipicolinate Reductase, domain 2"/>
    <property type="match status" value="1"/>
</dbReference>
<organism evidence="10 11">
    <name type="scientific">Terrimonas ginsenosidimutans</name>
    <dbReference type="NCBI Taxonomy" id="2908004"/>
    <lineage>
        <taxon>Bacteria</taxon>
        <taxon>Pseudomonadati</taxon>
        <taxon>Bacteroidota</taxon>
        <taxon>Chitinophagia</taxon>
        <taxon>Chitinophagales</taxon>
        <taxon>Chitinophagaceae</taxon>
        <taxon>Terrimonas</taxon>
    </lineage>
</organism>
<dbReference type="InterPro" id="IPR022675">
    <property type="entry name" value="G6P_DH_C"/>
</dbReference>
<dbReference type="PRINTS" id="PR00079">
    <property type="entry name" value="G6PDHDRGNASE"/>
</dbReference>
<keyword evidence="5 7" id="KW-0560">Oxidoreductase</keyword>
<dbReference type="HAMAP" id="MF_00966">
    <property type="entry name" value="G6PD"/>
    <property type="match status" value="1"/>
</dbReference>
<evidence type="ECO:0000256" key="6">
    <source>
        <dbReference type="ARBA" id="ARBA00023277"/>
    </source>
</evidence>
<comment type="catalytic activity">
    <reaction evidence="7">
        <text>D-glucose 6-phosphate + NADP(+) = 6-phospho-D-glucono-1,5-lactone + NADPH + H(+)</text>
        <dbReference type="Rhea" id="RHEA:15841"/>
        <dbReference type="ChEBI" id="CHEBI:15378"/>
        <dbReference type="ChEBI" id="CHEBI:57783"/>
        <dbReference type="ChEBI" id="CHEBI:57955"/>
        <dbReference type="ChEBI" id="CHEBI:58349"/>
        <dbReference type="ChEBI" id="CHEBI:61548"/>
        <dbReference type="EC" id="1.1.1.49"/>
    </reaction>
</comment>
<feature type="binding site" evidence="7">
    <location>
        <position position="50"/>
    </location>
    <ligand>
        <name>NADP(+)</name>
        <dbReference type="ChEBI" id="CHEBI:58349"/>
    </ligand>
</feature>
<keyword evidence="4 7" id="KW-0521">NADP</keyword>
<name>A0ABS9KLG7_9BACT</name>
<dbReference type="EMBL" id="JAKLTR010000001">
    <property type="protein sequence ID" value="MCG2613151.1"/>
    <property type="molecule type" value="Genomic_DNA"/>
</dbReference>
<feature type="binding site" evidence="7">
    <location>
        <position position="348"/>
    </location>
    <ligand>
        <name>substrate</name>
    </ligand>
</feature>
<dbReference type="PANTHER" id="PTHR23429:SF0">
    <property type="entry name" value="GLUCOSE-6-PHOSPHATE 1-DEHYDROGENASE"/>
    <property type="match status" value="1"/>
</dbReference>
<dbReference type="InterPro" id="IPR022674">
    <property type="entry name" value="G6P_DH_NAD-bd"/>
</dbReference>
<evidence type="ECO:0000256" key="4">
    <source>
        <dbReference type="ARBA" id="ARBA00022857"/>
    </source>
</evidence>
<dbReference type="Pfam" id="PF02781">
    <property type="entry name" value="G6PD_C"/>
    <property type="match status" value="1"/>
</dbReference>
<feature type="binding site" evidence="7">
    <location>
        <position position="353"/>
    </location>
    <ligand>
        <name>substrate</name>
    </ligand>
</feature>
<dbReference type="NCBIfam" id="TIGR00871">
    <property type="entry name" value="zwf"/>
    <property type="match status" value="1"/>
</dbReference>
<evidence type="ECO:0000259" key="9">
    <source>
        <dbReference type="Pfam" id="PF02781"/>
    </source>
</evidence>
<dbReference type="SUPFAM" id="SSF55347">
    <property type="entry name" value="Glyceraldehyde-3-phosphate dehydrogenase-like, C-terminal domain"/>
    <property type="match status" value="1"/>
</dbReference>
<sequence length="509" mass="58684">MDTKKKLPPTIIFIFGGSGDLTKRKLIPALYNLYLDHFMPEKYIVVGIGRSPVSDEDYRSKLLEGMEEFSRRKDHNGKSWPAFAENVFYQSRDLESDESYKGIYEYIEQQGKTWGVQPNVMFYLSVAPQLAPVIATKLAQHKICDDTQHTRIVFEKPFGHDLQSAKELNKLLDSLFKEEQIYRIDHYLGKETVQNILAFRFANALFEPIWNNHYIDHIQITAAETIGVEDRGGYYDQSGALRDMVQNHVLQLLCMIAMEPPTSFDSNEIRNKKVDVLSAIRRINVEDVHENAVRGQYAAGWQKGKEVPGYREEKGVEPDSPVETFVAAKFFVDNWRWKNVPFYIRTGKRLHEKTTLVTIQFKEAPHYSFPAEAADTWRPNRLTFSIQPQMDIRIRFQAKRPGTEMVLTPVDMVFNYAEAYEEQEPEAYETLLEDVIEGNQTLFMRADQVEAAWEVITPILEAWHKRAPVDFANYSPDSWGPEDAEALIARDGHFWANLPTNTGKSGSHK</sequence>
<keyword evidence="3 7" id="KW-0313">Glucose metabolism</keyword>
<evidence type="ECO:0000256" key="3">
    <source>
        <dbReference type="ARBA" id="ARBA00022526"/>
    </source>
</evidence>
<evidence type="ECO:0000259" key="8">
    <source>
        <dbReference type="Pfam" id="PF00479"/>
    </source>
</evidence>
<dbReference type="PANTHER" id="PTHR23429">
    <property type="entry name" value="GLUCOSE-6-PHOSPHATE 1-DEHYDROGENASE G6PD"/>
    <property type="match status" value="1"/>
</dbReference>
<feature type="binding site" evidence="7">
    <location>
        <position position="224"/>
    </location>
    <ligand>
        <name>substrate</name>
    </ligand>
</feature>
<feature type="domain" description="Glucose-6-phosphate dehydrogenase NAD-binding" evidence="8">
    <location>
        <begin position="14"/>
        <end position="195"/>
    </location>
</feature>
<dbReference type="SUPFAM" id="SSF51735">
    <property type="entry name" value="NAD(P)-binding Rossmann-fold domains"/>
    <property type="match status" value="1"/>
</dbReference>
<reference evidence="10" key="1">
    <citation type="submission" date="2022-01" db="EMBL/GenBank/DDBJ databases">
        <authorList>
            <person name="Jo J.-H."/>
            <person name="Im W.-T."/>
        </authorList>
    </citation>
    <scope>NUCLEOTIDE SEQUENCE</scope>
    <source>
        <strain evidence="10">NA20</strain>
    </source>
</reference>
<keyword evidence="6 7" id="KW-0119">Carbohydrate metabolism</keyword>
<dbReference type="RefSeq" id="WP_237868376.1">
    <property type="nucleotide sequence ID" value="NZ_JAKLTR010000001.1"/>
</dbReference>
<feature type="active site" description="Proton acceptor" evidence="7">
    <location>
        <position position="248"/>
    </location>
</feature>
<dbReference type="PROSITE" id="PS00069">
    <property type="entry name" value="G6P_DEHYDROGENASE"/>
    <property type="match status" value="1"/>
</dbReference>
<comment type="similarity">
    <text evidence="2 7">Belongs to the glucose-6-phosphate dehydrogenase family.</text>
</comment>
<proteinExistence type="inferred from homology"/>
<dbReference type="Pfam" id="PF00479">
    <property type="entry name" value="G6PD_N"/>
    <property type="match status" value="1"/>
</dbReference>
<comment type="pathway">
    <text evidence="1 7">Carbohydrate degradation; pentose phosphate pathway; D-ribulose 5-phosphate from D-glucose 6-phosphate (oxidative stage): step 1/3.</text>
</comment>
<feature type="binding site" evidence="7">
    <location>
        <position position="243"/>
    </location>
    <ligand>
        <name>substrate</name>
    </ligand>
</feature>
<feature type="binding site" evidence="7">
    <location>
        <position position="156"/>
    </location>
    <ligand>
        <name>NADP(+)</name>
        <dbReference type="ChEBI" id="CHEBI:58349"/>
    </ligand>
</feature>
<evidence type="ECO:0000313" key="11">
    <source>
        <dbReference type="Proteomes" id="UP001165367"/>
    </source>
</evidence>
<evidence type="ECO:0000256" key="2">
    <source>
        <dbReference type="ARBA" id="ARBA00009975"/>
    </source>
</evidence>
<evidence type="ECO:0000256" key="7">
    <source>
        <dbReference type="HAMAP-Rule" id="MF_00966"/>
    </source>
</evidence>
<keyword evidence="11" id="KW-1185">Reference proteome</keyword>
<dbReference type="EC" id="1.1.1.49" evidence="7"/>
<feature type="binding site" evidence="7">
    <location>
        <position position="186"/>
    </location>
    <ligand>
        <name>substrate</name>
    </ligand>
</feature>
<feature type="binding site" evidence="7">
    <location>
        <begin position="93"/>
        <end position="94"/>
    </location>
    <ligand>
        <name>NADP(+)</name>
        <dbReference type="ChEBI" id="CHEBI:58349"/>
    </ligand>
</feature>
<gene>
    <name evidence="7 10" type="primary">zwf</name>
    <name evidence="10" type="ORF">LZZ85_02630</name>
</gene>
<feature type="domain" description="Glucose-6-phosphate dehydrogenase C-terminal" evidence="9">
    <location>
        <begin position="197"/>
        <end position="495"/>
    </location>
</feature>
<dbReference type="InterPro" id="IPR036291">
    <property type="entry name" value="NAD(P)-bd_dom_sf"/>
</dbReference>
<dbReference type="InterPro" id="IPR001282">
    <property type="entry name" value="G6P_DH"/>
</dbReference>
<evidence type="ECO:0000313" key="10">
    <source>
        <dbReference type="EMBL" id="MCG2613151.1"/>
    </source>
</evidence>
<comment type="caution">
    <text evidence="10">The sequence shown here is derived from an EMBL/GenBank/DDBJ whole genome shotgun (WGS) entry which is preliminary data.</text>
</comment>
<feature type="binding site" evidence="7">
    <location>
        <position position="190"/>
    </location>
    <ligand>
        <name>substrate</name>
    </ligand>
</feature>
<accession>A0ABS9KLG7</accession>
<dbReference type="PIRSF" id="PIRSF000110">
    <property type="entry name" value="G6PD"/>
    <property type="match status" value="1"/>
</dbReference>
<feature type="binding site" evidence="7">
    <location>
        <begin position="16"/>
        <end position="23"/>
    </location>
    <ligand>
        <name>NADP(+)</name>
        <dbReference type="ChEBI" id="CHEBI:58349"/>
    </ligand>
</feature>
<protein>
    <recommendedName>
        <fullName evidence="7">Glucose-6-phosphate 1-dehydrogenase</fullName>
        <shortName evidence="7">G6PD</shortName>
        <ecNumber evidence="7">1.1.1.49</ecNumber>
    </recommendedName>
</protein>
<comment type="function">
    <text evidence="7">Catalyzes the oxidation of glucose 6-phosphate to 6-phosphogluconolactone.</text>
</comment>
<dbReference type="InterPro" id="IPR019796">
    <property type="entry name" value="G6P_DH_AS"/>
</dbReference>
<evidence type="ECO:0000256" key="5">
    <source>
        <dbReference type="ARBA" id="ARBA00023002"/>
    </source>
</evidence>